<dbReference type="Gene3D" id="3.40.50.2300">
    <property type="match status" value="2"/>
</dbReference>
<dbReference type="Proteomes" id="UP000217171">
    <property type="component" value="Chromosome"/>
</dbReference>
<name>A0A249K809_9ACTN</name>
<accession>A0A249K809</accession>
<proteinExistence type="predicted"/>
<keyword evidence="2" id="KW-1003">Cell membrane</keyword>
<evidence type="ECO:0000256" key="1">
    <source>
        <dbReference type="ARBA" id="ARBA00004236"/>
    </source>
</evidence>
<feature type="signal peptide" evidence="6">
    <location>
        <begin position="1"/>
        <end position="28"/>
    </location>
</feature>
<gene>
    <name evidence="8" type="ORF">B1s21160_00945</name>
</gene>
<dbReference type="PANTHER" id="PTHR34296">
    <property type="entry name" value="TRANSCRIPTIONAL ACTIVATOR PROTEIN MED"/>
    <property type="match status" value="1"/>
</dbReference>
<dbReference type="AlphaFoldDB" id="A0A249K809"/>
<dbReference type="InterPro" id="IPR050957">
    <property type="entry name" value="BMP_lipoprotein"/>
</dbReference>
<evidence type="ECO:0000256" key="3">
    <source>
        <dbReference type="ARBA" id="ARBA00022729"/>
    </source>
</evidence>
<dbReference type="RefSeq" id="WP_095672040.1">
    <property type="nucleotide sequence ID" value="NZ_CP016771.1"/>
</dbReference>
<keyword evidence="3 6" id="KW-0732">Signal</keyword>
<comment type="subcellular location">
    <subcellularLocation>
        <location evidence="1">Cell membrane</location>
    </subcellularLocation>
</comment>
<reference evidence="8 9" key="1">
    <citation type="submission" date="2016-07" db="EMBL/GenBank/DDBJ databases">
        <title>High microdiversification within the ubiquitous acI lineage of Actinobacteria.</title>
        <authorList>
            <person name="Neuenschwander S.M."/>
            <person name="Salcher M."/>
            <person name="Ghai R."/>
            <person name="Pernthaler J."/>
        </authorList>
    </citation>
    <scope>NUCLEOTIDE SEQUENCE [LARGE SCALE GENOMIC DNA]</scope>
    <source>
        <strain evidence="8">MMS-21-160</strain>
    </source>
</reference>
<sequence length="350" mass="36556">MKKSYKLVVAIAAASLMATMAVTPAANAATKQKVCVALDTGGINDKSFNQLSYLGATTSVKKGYASSAEYLPAASPADYGPNLKKFVDKKCTYIIGVGFALGDAIIASAEANPTVKYAIVDDAGLKNFTTPIANLKGITFKTNENSFLAGYLAAGYSKTGVVATYGGMPFPTVTIFMDGFAKGVEYYNDVKGKSVKVLGWDPAKPSAGTMVGDFSSTNKALSISQNFELQGADVIFPVAGSLGVTTAENSVKSKKSVTIGVDADFNLTAPKVKSAILISVLKGLNEAVQASVKEAYDGKYSNKQYVGTLKNKGVGLSPLYAPFTKSIPKSLQTELKDLQANVASGYIPVS</sequence>
<dbReference type="GO" id="GO:0005886">
    <property type="term" value="C:plasma membrane"/>
    <property type="evidence" value="ECO:0007669"/>
    <property type="project" value="UniProtKB-SubCell"/>
</dbReference>
<feature type="domain" description="ABC transporter substrate-binding protein PnrA-like" evidence="7">
    <location>
        <begin position="35"/>
        <end position="318"/>
    </location>
</feature>
<dbReference type="OrthoDB" id="9784230at2"/>
<keyword evidence="5" id="KW-0449">Lipoprotein</keyword>
<dbReference type="CDD" id="cd06354">
    <property type="entry name" value="PBP1_PrnA-like"/>
    <property type="match status" value="1"/>
</dbReference>
<keyword evidence="4" id="KW-0472">Membrane</keyword>
<dbReference type="PANTHER" id="PTHR34296:SF2">
    <property type="entry name" value="ABC TRANSPORTER GUANOSINE-BINDING PROTEIN NUPN"/>
    <property type="match status" value="1"/>
</dbReference>
<evidence type="ECO:0000256" key="5">
    <source>
        <dbReference type="ARBA" id="ARBA00023288"/>
    </source>
</evidence>
<feature type="chain" id="PRO_5013190831" evidence="6">
    <location>
        <begin position="29"/>
        <end position="350"/>
    </location>
</feature>
<evidence type="ECO:0000313" key="8">
    <source>
        <dbReference type="EMBL" id="ASY12937.1"/>
    </source>
</evidence>
<dbReference type="InterPro" id="IPR003760">
    <property type="entry name" value="PnrA-like"/>
</dbReference>
<evidence type="ECO:0000256" key="6">
    <source>
        <dbReference type="SAM" id="SignalP"/>
    </source>
</evidence>
<protein>
    <submittedName>
        <fullName evidence="8">Basic membrane protein A and related proteins</fullName>
    </submittedName>
</protein>
<evidence type="ECO:0000256" key="4">
    <source>
        <dbReference type="ARBA" id="ARBA00023136"/>
    </source>
</evidence>
<dbReference type="EMBL" id="CP016771">
    <property type="protein sequence ID" value="ASY12937.1"/>
    <property type="molecule type" value="Genomic_DNA"/>
</dbReference>
<dbReference type="Pfam" id="PF02608">
    <property type="entry name" value="Bmp"/>
    <property type="match status" value="1"/>
</dbReference>
<organism evidence="8 9">
    <name type="scientific">Candidatus Nanopelagicus hibericus</name>
    <dbReference type="NCBI Taxonomy" id="1884915"/>
    <lineage>
        <taxon>Bacteria</taxon>
        <taxon>Bacillati</taxon>
        <taxon>Actinomycetota</taxon>
        <taxon>Actinomycetes</taxon>
        <taxon>Candidatus Nanopelagicales</taxon>
        <taxon>Candidatus Nanopelagicaceae</taxon>
        <taxon>Candidatus Nanopelagicus</taxon>
    </lineage>
</organism>
<evidence type="ECO:0000259" key="7">
    <source>
        <dbReference type="Pfam" id="PF02608"/>
    </source>
</evidence>
<evidence type="ECO:0000256" key="2">
    <source>
        <dbReference type="ARBA" id="ARBA00022475"/>
    </source>
</evidence>
<dbReference type="KEGG" id="nhi:B1s21160_00945"/>
<evidence type="ECO:0000313" key="9">
    <source>
        <dbReference type="Proteomes" id="UP000217171"/>
    </source>
</evidence>
<keyword evidence="9" id="KW-1185">Reference proteome</keyword>